<proteinExistence type="predicted"/>
<evidence type="ECO:0000256" key="2">
    <source>
        <dbReference type="SAM" id="Phobius"/>
    </source>
</evidence>
<feature type="transmembrane region" description="Helical" evidence="2">
    <location>
        <begin position="25"/>
        <end position="45"/>
    </location>
</feature>
<comment type="caution">
    <text evidence="3">The sequence shown here is derived from an EMBL/GenBank/DDBJ whole genome shotgun (WGS) entry which is preliminary data.</text>
</comment>
<feature type="non-terminal residue" evidence="3">
    <location>
        <position position="274"/>
    </location>
</feature>
<name>A0A0F8XK09_9ZZZZ</name>
<dbReference type="AlphaFoldDB" id="A0A0F8XK09"/>
<evidence type="ECO:0000256" key="1">
    <source>
        <dbReference type="SAM" id="Coils"/>
    </source>
</evidence>
<protein>
    <recommendedName>
        <fullName evidence="4">Membrane fusion protein biotin-lipoyl like domain-containing protein</fullName>
    </recommendedName>
</protein>
<feature type="coiled-coil region" evidence="1">
    <location>
        <begin position="147"/>
        <end position="251"/>
    </location>
</feature>
<gene>
    <name evidence="3" type="ORF">LCGC14_2933800</name>
</gene>
<evidence type="ECO:0000313" key="3">
    <source>
        <dbReference type="EMBL" id="KKK69462.1"/>
    </source>
</evidence>
<sequence length="274" mass="30949">MTSSLNNTITWLTNQVRPLLGNRRFVIVGGSVLAVILLIVVVSGISCGDDEAISSGRIGMAVRGEMLINSIEMGSVQVERKKEIQNDLRWKVIIKEVVDDGTKVKEGDQIIVFECKELTDAIAKQRLDVTSAENLWFIKVTNVELYKDELADKVQKAEQGVIDAKEDLKRFEEGEWPIKLDEANQEVQLKKAELVLAQGELDAKFEANKHPKLIKNPPYSESELEADDLKIQRMTLEKKKAESKLTMLEKYDYPRDKRGLETKAHDAELALKRA</sequence>
<accession>A0A0F8XK09</accession>
<keyword evidence="2" id="KW-1133">Transmembrane helix</keyword>
<keyword evidence="2" id="KW-0812">Transmembrane</keyword>
<organism evidence="3">
    <name type="scientific">marine sediment metagenome</name>
    <dbReference type="NCBI Taxonomy" id="412755"/>
    <lineage>
        <taxon>unclassified sequences</taxon>
        <taxon>metagenomes</taxon>
        <taxon>ecological metagenomes</taxon>
    </lineage>
</organism>
<keyword evidence="1" id="KW-0175">Coiled coil</keyword>
<reference evidence="3" key="1">
    <citation type="journal article" date="2015" name="Nature">
        <title>Complex archaea that bridge the gap between prokaryotes and eukaryotes.</title>
        <authorList>
            <person name="Spang A."/>
            <person name="Saw J.H."/>
            <person name="Jorgensen S.L."/>
            <person name="Zaremba-Niedzwiedzka K."/>
            <person name="Martijn J."/>
            <person name="Lind A.E."/>
            <person name="van Eijk R."/>
            <person name="Schleper C."/>
            <person name="Guy L."/>
            <person name="Ettema T.J."/>
        </authorList>
    </citation>
    <scope>NUCLEOTIDE SEQUENCE</scope>
</reference>
<evidence type="ECO:0008006" key="4">
    <source>
        <dbReference type="Google" id="ProtNLM"/>
    </source>
</evidence>
<dbReference type="EMBL" id="LAZR01058638">
    <property type="protein sequence ID" value="KKK69462.1"/>
    <property type="molecule type" value="Genomic_DNA"/>
</dbReference>
<keyword evidence="2" id="KW-0472">Membrane</keyword>